<dbReference type="GO" id="GO:0005524">
    <property type="term" value="F:ATP binding"/>
    <property type="evidence" value="ECO:0007669"/>
    <property type="project" value="InterPro"/>
</dbReference>
<organism evidence="2 3">
    <name type="scientific">Fistulina hepatica ATCC 64428</name>
    <dbReference type="NCBI Taxonomy" id="1128425"/>
    <lineage>
        <taxon>Eukaryota</taxon>
        <taxon>Fungi</taxon>
        <taxon>Dikarya</taxon>
        <taxon>Basidiomycota</taxon>
        <taxon>Agaricomycotina</taxon>
        <taxon>Agaricomycetes</taxon>
        <taxon>Agaricomycetidae</taxon>
        <taxon>Agaricales</taxon>
        <taxon>Fistulinaceae</taxon>
        <taxon>Fistulina</taxon>
    </lineage>
</organism>
<feature type="domain" description="Protein kinase" evidence="1">
    <location>
        <begin position="1"/>
        <end position="106"/>
    </location>
</feature>
<reference evidence="2 3" key="1">
    <citation type="journal article" date="2015" name="Fungal Genet. Biol.">
        <title>Evolution of novel wood decay mechanisms in Agaricales revealed by the genome sequences of Fistulina hepatica and Cylindrobasidium torrendii.</title>
        <authorList>
            <person name="Floudas D."/>
            <person name="Held B.W."/>
            <person name="Riley R."/>
            <person name="Nagy L.G."/>
            <person name="Koehler G."/>
            <person name="Ransdell A.S."/>
            <person name="Younus H."/>
            <person name="Chow J."/>
            <person name="Chiniquy J."/>
            <person name="Lipzen A."/>
            <person name="Tritt A."/>
            <person name="Sun H."/>
            <person name="Haridas S."/>
            <person name="LaButti K."/>
            <person name="Ohm R.A."/>
            <person name="Kues U."/>
            <person name="Blanchette R.A."/>
            <person name="Grigoriev I.V."/>
            <person name="Minto R.E."/>
            <person name="Hibbett D.S."/>
        </authorList>
    </citation>
    <scope>NUCLEOTIDE SEQUENCE [LARGE SCALE GENOMIC DNA]</scope>
    <source>
        <strain evidence="2 3">ATCC 64428</strain>
    </source>
</reference>
<dbReference type="SUPFAM" id="SSF56112">
    <property type="entry name" value="Protein kinase-like (PK-like)"/>
    <property type="match status" value="1"/>
</dbReference>
<dbReference type="InterPro" id="IPR000719">
    <property type="entry name" value="Prot_kinase_dom"/>
</dbReference>
<accession>A0A0D7AH00</accession>
<gene>
    <name evidence="2" type="ORF">FISHEDRAFT_40740</name>
</gene>
<keyword evidence="3" id="KW-1185">Reference proteome</keyword>
<dbReference type="PROSITE" id="PS50011">
    <property type="entry name" value="PROTEIN_KINASE_DOM"/>
    <property type="match status" value="1"/>
</dbReference>
<dbReference type="Gene3D" id="1.10.510.10">
    <property type="entry name" value="Transferase(Phosphotransferase) domain 1"/>
    <property type="match status" value="1"/>
</dbReference>
<proteinExistence type="predicted"/>
<evidence type="ECO:0000313" key="2">
    <source>
        <dbReference type="EMBL" id="KIY49600.1"/>
    </source>
</evidence>
<name>A0A0D7AH00_9AGAR</name>
<sequence>MEHIDAVYHDDDAQDLPKDQKPLVYGDIEQAIALLHQNGFIFGDLRNGNLLAMQGKEPLKARLIDFDWAGKCNETRWSLMMNNDLNWPKGARGGDFIGKADDKYML</sequence>
<dbReference type="Proteomes" id="UP000054144">
    <property type="component" value="Unassembled WGS sequence"/>
</dbReference>
<dbReference type="InterPro" id="IPR011009">
    <property type="entry name" value="Kinase-like_dom_sf"/>
</dbReference>
<dbReference type="GO" id="GO:0004672">
    <property type="term" value="F:protein kinase activity"/>
    <property type="evidence" value="ECO:0007669"/>
    <property type="project" value="InterPro"/>
</dbReference>
<protein>
    <recommendedName>
        <fullName evidence="1">Protein kinase domain-containing protein</fullName>
    </recommendedName>
</protein>
<evidence type="ECO:0000313" key="3">
    <source>
        <dbReference type="Proteomes" id="UP000054144"/>
    </source>
</evidence>
<dbReference type="AlphaFoldDB" id="A0A0D7AH00"/>
<dbReference type="EMBL" id="KN881721">
    <property type="protein sequence ID" value="KIY49600.1"/>
    <property type="molecule type" value="Genomic_DNA"/>
</dbReference>
<evidence type="ECO:0000259" key="1">
    <source>
        <dbReference type="PROSITE" id="PS50011"/>
    </source>
</evidence>
<dbReference type="OrthoDB" id="3041868at2759"/>